<dbReference type="GO" id="GO:0005524">
    <property type="term" value="F:ATP binding"/>
    <property type="evidence" value="ECO:0007669"/>
    <property type="project" value="UniProtKB-UniRule"/>
</dbReference>
<dbReference type="GO" id="GO:0046872">
    <property type="term" value="F:metal ion binding"/>
    <property type="evidence" value="ECO:0007669"/>
    <property type="project" value="InterPro"/>
</dbReference>
<feature type="domain" description="ATP-grasp" evidence="2">
    <location>
        <begin position="123"/>
        <end position="363"/>
    </location>
</feature>
<dbReference type="PROSITE" id="PS50975">
    <property type="entry name" value="ATP_GRASP"/>
    <property type="match status" value="1"/>
</dbReference>
<dbReference type="AlphaFoldDB" id="A0A9X2B065"/>
<accession>A0A9X2B065</accession>
<name>A0A9X2B065_9BACL</name>
<evidence type="ECO:0000256" key="1">
    <source>
        <dbReference type="PROSITE-ProRule" id="PRU00409"/>
    </source>
</evidence>
<dbReference type="SUPFAM" id="SSF56059">
    <property type="entry name" value="Glutathione synthetase ATP-binding domain-like"/>
    <property type="match status" value="1"/>
</dbReference>
<dbReference type="InterPro" id="IPR026838">
    <property type="entry name" value="YheC/D"/>
</dbReference>
<gene>
    <name evidence="3" type="ORF">MUG84_00245</name>
</gene>
<evidence type="ECO:0000313" key="3">
    <source>
        <dbReference type="EMBL" id="MCJ8010169.1"/>
    </source>
</evidence>
<proteinExistence type="predicted"/>
<evidence type="ECO:0000259" key="2">
    <source>
        <dbReference type="PROSITE" id="PS50975"/>
    </source>
</evidence>
<dbReference type="InterPro" id="IPR011761">
    <property type="entry name" value="ATP-grasp"/>
</dbReference>
<dbReference type="RefSeq" id="WP_244717401.1">
    <property type="nucleotide sequence ID" value="NZ_JALIRP010000001.1"/>
</dbReference>
<keyword evidence="1" id="KW-0547">Nucleotide-binding</keyword>
<keyword evidence="4" id="KW-1185">Reference proteome</keyword>
<evidence type="ECO:0000313" key="4">
    <source>
        <dbReference type="Proteomes" id="UP001139347"/>
    </source>
</evidence>
<dbReference type="Proteomes" id="UP001139347">
    <property type="component" value="Unassembled WGS sequence"/>
</dbReference>
<comment type="caution">
    <text evidence="3">The sequence shown here is derived from an EMBL/GenBank/DDBJ whole genome shotgun (WGS) entry which is preliminary data.</text>
</comment>
<keyword evidence="1" id="KW-0067">ATP-binding</keyword>
<reference evidence="3" key="1">
    <citation type="submission" date="2022-04" db="EMBL/GenBank/DDBJ databases">
        <title>Paenibacillus mangrovi sp. nov., a novel endophytic bacterium isolated from bark of Kandelia candel.</title>
        <authorList>
            <person name="Tuo L."/>
        </authorList>
    </citation>
    <scope>NUCLEOTIDE SEQUENCE</scope>
    <source>
        <strain evidence="3">KQZ6P-2</strain>
    </source>
</reference>
<sequence length="374" mass="42172">MNSFSIGTLGIMCCSRLGSPPFSDENYCRRLSILGKKYGIRVIVFCPADAAPDRSFVNGFTYKQGEWHKCRLPFPDIVYDRCLFHSGKEFTAAASLLSEARFAGRWLLWSRGLPGKWQVYQTLKREASLLPHLPPTSIYRGTEDLLIALKKYDGEIFLKPKSGSQGKNTLYIRMNPDLRAFLVKARDSANRQLEMSFDESSKAFLWIRQFTGNRDYILQPFLQLYGRNDQPFDIRVLMQKNEKGLWMRTGMAVREGAAGSMTSNLHGGGKALPVLPYLSEKFGAAQAERMTDTLGQLSENIPPILEGHYGRLGELGIDFGIDTKGDIWLLEVNSKPGRSSIRQAGNDPGSAILASENPLRYARYLLLRQLRRVN</sequence>
<protein>
    <submittedName>
        <fullName evidence="3">YheC/YheD family protein</fullName>
    </submittedName>
</protein>
<dbReference type="Gene3D" id="3.30.470.20">
    <property type="entry name" value="ATP-grasp fold, B domain"/>
    <property type="match status" value="1"/>
</dbReference>
<dbReference type="Pfam" id="PF14398">
    <property type="entry name" value="ATPgrasp_YheCD"/>
    <property type="match status" value="1"/>
</dbReference>
<organism evidence="3 4">
    <name type="scientific">Paenibacillus mangrovi</name>
    <dbReference type="NCBI Taxonomy" id="2931978"/>
    <lineage>
        <taxon>Bacteria</taxon>
        <taxon>Bacillati</taxon>
        <taxon>Bacillota</taxon>
        <taxon>Bacilli</taxon>
        <taxon>Bacillales</taxon>
        <taxon>Paenibacillaceae</taxon>
        <taxon>Paenibacillus</taxon>
    </lineage>
</organism>
<dbReference type="EMBL" id="JALIRP010000001">
    <property type="protein sequence ID" value="MCJ8010169.1"/>
    <property type="molecule type" value="Genomic_DNA"/>
</dbReference>